<name>A0A5P1E7R9_ASPOF</name>
<evidence type="ECO:0000313" key="1">
    <source>
        <dbReference type="EMBL" id="ONK57525.1"/>
    </source>
</evidence>
<protein>
    <submittedName>
        <fullName evidence="1">Uncharacterized protein</fullName>
    </submittedName>
</protein>
<keyword evidence="2" id="KW-1185">Reference proteome</keyword>
<organism evidence="1 2">
    <name type="scientific">Asparagus officinalis</name>
    <name type="common">Garden asparagus</name>
    <dbReference type="NCBI Taxonomy" id="4686"/>
    <lineage>
        <taxon>Eukaryota</taxon>
        <taxon>Viridiplantae</taxon>
        <taxon>Streptophyta</taxon>
        <taxon>Embryophyta</taxon>
        <taxon>Tracheophyta</taxon>
        <taxon>Spermatophyta</taxon>
        <taxon>Magnoliopsida</taxon>
        <taxon>Liliopsida</taxon>
        <taxon>Asparagales</taxon>
        <taxon>Asparagaceae</taxon>
        <taxon>Asparagoideae</taxon>
        <taxon>Asparagus</taxon>
    </lineage>
</organism>
<reference evidence="2" key="1">
    <citation type="journal article" date="2017" name="Nat. Commun.">
        <title>The asparagus genome sheds light on the origin and evolution of a young Y chromosome.</title>
        <authorList>
            <person name="Harkess A."/>
            <person name="Zhou J."/>
            <person name="Xu C."/>
            <person name="Bowers J.E."/>
            <person name="Van der Hulst R."/>
            <person name="Ayyampalayam S."/>
            <person name="Mercati F."/>
            <person name="Riccardi P."/>
            <person name="McKain M.R."/>
            <person name="Kakrana A."/>
            <person name="Tang H."/>
            <person name="Ray J."/>
            <person name="Groenendijk J."/>
            <person name="Arikit S."/>
            <person name="Mathioni S.M."/>
            <person name="Nakano M."/>
            <person name="Shan H."/>
            <person name="Telgmann-Rauber A."/>
            <person name="Kanno A."/>
            <person name="Yue Z."/>
            <person name="Chen H."/>
            <person name="Li W."/>
            <person name="Chen Y."/>
            <person name="Xu X."/>
            <person name="Zhang Y."/>
            <person name="Luo S."/>
            <person name="Chen H."/>
            <person name="Gao J."/>
            <person name="Mao Z."/>
            <person name="Pires J.C."/>
            <person name="Luo M."/>
            <person name="Kudrna D."/>
            <person name="Wing R.A."/>
            <person name="Meyers B.C."/>
            <person name="Yi K."/>
            <person name="Kong H."/>
            <person name="Lavrijsen P."/>
            <person name="Sunseri F."/>
            <person name="Falavigna A."/>
            <person name="Ye Y."/>
            <person name="Leebens-Mack J.H."/>
            <person name="Chen G."/>
        </authorList>
    </citation>
    <scope>NUCLEOTIDE SEQUENCE [LARGE SCALE GENOMIC DNA]</scope>
    <source>
        <strain evidence="2">cv. DH0086</strain>
    </source>
</reference>
<gene>
    <name evidence="1" type="ORF">A4U43_C09F1390</name>
</gene>
<accession>A0A5P1E7R9</accession>
<proteinExistence type="predicted"/>
<dbReference type="AlphaFoldDB" id="A0A5P1E7R9"/>
<dbReference type="EMBL" id="CM007389">
    <property type="protein sequence ID" value="ONK57525.1"/>
    <property type="molecule type" value="Genomic_DNA"/>
</dbReference>
<evidence type="ECO:0000313" key="2">
    <source>
        <dbReference type="Proteomes" id="UP000243459"/>
    </source>
</evidence>
<dbReference type="Gramene" id="ONK57525">
    <property type="protein sequence ID" value="ONK57525"/>
    <property type="gene ID" value="A4U43_C09F1390"/>
</dbReference>
<sequence length="106" mass="11221">MDETEKRGAGDGARRAVPLAECAEAEGGDRRHAAGIAVVARKLVRFRWRRGGVRWCGVLDREVLADAGGAEGDDGGRGRVEAVACWCSGVRVEDKGEGKGDAEDAR</sequence>
<dbReference type="Proteomes" id="UP000243459">
    <property type="component" value="Chromosome 9"/>
</dbReference>